<dbReference type="SUPFAM" id="SSF54427">
    <property type="entry name" value="NTF2-like"/>
    <property type="match status" value="1"/>
</dbReference>
<comment type="caution">
    <text evidence="2">The sequence shown here is derived from an EMBL/GenBank/DDBJ whole genome shotgun (WGS) entry which is preliminary data.</text>
</comment>
<dbReference type="OMA" id="FHIGESE"/>
<gene>
    <name evidence="2" type="ORF">FVE85_7874</name>
</gene>
<dbReference type="InterPro" id="IPR048469">
    <property type="entry name" value="YchJ-like_M"/>
</dbReference>
<dbReference type="EMBL" id="VRMN01000009">
    <property type="protein sequence ID" value="KAA8492367.1"/>
    <property type="molecule type" value="Genomic_DNA"/>
</dbReference>
<evidence type="ECO:0000313" key="3">
    <source>
        <dbReference type="Proteomes" id="UP000324585"/>
    </source>
</evidence>
<evidence type="ECO:0000313" key="2">
    <source>
        <dbReference type="EMBL" id="KAA8492367.1"/>
    </source>
</evidence>
<name>A0A5J4YPN0_PORPP</name>
<feature type="domain" description="YchJ-like middle NTF2-like" evidence="1">
    <location>
        <begin position="102"/>
        <end position="198"/>
    </location>
</feature>
<dbReference type="OrthoDB" id="539593at2759"/>
<dbReference type="Pfam" id="PF17775">
    <property type="entry name" value="YchJ_M-like"/>
    <property type="match status" value="1"/>
</dbReference>
<reference evidence="3" key="1">
    <citation type="journal article" date="2019" name="Nat. Commun.">
        <title>Expansion of phycobilisome linker gene families in mesophilic red algae.</title>
        <authorList>
            <person name="Lee J."/>
            <person name="Kim D."/>
            <person name="Bhattacharya D."/>
            <person name="Yoon H.S."/>
        </authorList>
    </citation>
    <scope>NUCLEOTIDE SEQUENCE [LARGE SCALE GENOMIC DNA]</scope>
    <source>
        <strain evidence="3">CCMP 1328</strain>
    </source>
</reference>
<sequence length="202" mass="22118">MARHTAALAFSVLWAPHSGRPLALGKAAVARNIAQSRPRRAPLSLSRPRRSDIVVGAAKGFGAPRVKNVSVVTCPCGGPLYAECCGRLHTATSLADLSAFGAEEIMRARYAAFALGLPDFIILTTHPENIFFQADTSTWRRELKSYLKKVQYTALEVLNVTADAEEPVVHFRAHSSEGVLEEKSKFMRHDGAWLYKSGELKV</sequence>
<keyword evidence="3" id="KW-1185">Reference proteome</keyword>
<protein>
    <submittedName>
        <fullName evidence="2">UPF0225 protein</fullName>
    </submittedName>
</protein>
<proteinExistence type="predicted"/>
<accession>A0A5J4YPN0</accession>
<dbReference type="Gene3D" id="3.10.450.50">
    <property type="match status" value="1"/>
</dbReference>
<dbReference type="AlphaFoldDB" id="A0A5J4YPN0"/>
<dbReference type="InterPro" id="IPR032710">
    <property type="entry name" value="NTF2-like_dom_sf"/>
</dbReference>
<dbReference type="PANTHER" id="PTHR33747:SF1">
    <property type="entry name" value="ADENYLATE CYCLASE-ASSOCIATED CAP C-TERMINAL DOMAIN-CONTAINING PROTEIN"/>
    <property type="match status" value="1"/>
</dbReference>
<evidence type="ECO:0000259" key="1">
    <source>
        <dbReference type="Pfam" id="PF17775"/>
    </source>
</evidence>
<dbReference type="Proteomes" id="UP000324585">
    <property type="component" value="Unassembled WGS sequence"/>
</dbReference>
<organism evidence="2 3">
    <name type="scientific">Porphyridium purpureum</name>
    <name type="common">Red alga</name>
    <name type="synonym">Porphyridium cruentum</name>
    <dbReference type="NCBI Taxonomy" id="35688"/>
    <lineage>
        <taxon>Eukaryota</taxon>
        <taxon>Rhodophyta</taxon>
        <taxon>Bangiophyceae</taxon>
        <taxon>Porphyridiales</taxon>
        <taxon>Porphyridiaceae</taxon>
        <taxon>Porphyridium</taxon>
    </lineage>
</organism>
<dbReference type="PANTHER" id="PTHR33747">
    <property type="entry name" value="UPF0225 PROTEIN SCO1677"/>
    <property type="match status" value="1"/>
</dbReference>